<accession>A0A928VJ32</accession>
<reference evidence="1" key="1">
    <citation type="submission" date="2020-10" db="EMBL/GenBank/DDBJ databases">
        <authorList>
            <person name="Castelo-Branco R."/>
            <person name="Eusebio N."/>
            <person name="Adriana R."/>
            <person name="Vieira A."/>
            <person name="Brugerolle De Fraissinette N."/>
            <person name="Rezende De Castro R."/>
            <person name="Schneider M.P."/>
            <person name="Vasconcelos V."/>
            <person name="Leao P.N."/>
        </authorList>
    </citation>
    <scope>NUCLEOTIDE SEQUENCE</scope>
    <source>
        <strain evidence="1">LEGE 11480</strain>
    </source>
</reference>
<dbReference type="AlphaFoldDB" id="A0A928VJ32"/>
<sequence length="170" mass="20100">MSNFSPQFSPYPKPPLSYELRPWFGAISLKPVTLDDHQIWLDGEILSWHNLYHIELAQLDRIEIYGAAVSGIHGFYSSMFHQKSVKPEYAGILDELRVAIHEWLTRRSFYNSFKLLNWSYWMLLQGMNPIDVIWQHHKSLAKWSSCEKTQLQNLREWASINEINLVVRPR</sequence>
<proteinExistence type="predicted"/>
<name>A0A928VJ32_9CYAN</name>
<evidence type="ECO:0000313" key="2">
    <source>
        <dbReference type="Proteomes" id="UP000625316"/>
    </source>
</evidence>
<evidence type="ECO:0000313" key="1">
    <source>
        <dbReference type="EMBL" id="MBE9029526.1"/>
    </source>
</evidence>
<dbReference type="EMBL" id="JADEXQ010000017">
    <property type="protein sequence ID" value="MBE9029526.1"/>
    <property type="molecule type" value="Genomic_DNA"/>
</dbReference>
<dbReference type="RefSeq" id="WP_264324345.1">
    <property type="nucleotide sequence ID" value="NZ_JADEXQ010000017.1"/>
</dbReference>
<protein>
    <submittedName>
        <fullName evidence="1">Uncharacterized protein</fullName>
    </submittedName>
</protein>
<organism evidence="1 2">
    <name type="scientific">Romeriopsis navalis LEGE 11480</name>
    <dbReference type="NCBI Taxonomy" id="2777977"/>
    <lineage>
        <taxon>Bacteria</taxon>
        <taxon>Bacillati</taxon>
        <taxon>Cyanobacteriota</taxon>
        <taxon>Cyanophyceae</taxon>
        <taxon>Leptolyngbyales</taxon>
        <taxon>Leptolyngbyaceae</taxon>
        <taxon>Romeriopsis</taxon>
        <taxon>Romeriopsis navalis</taxon>
    </lineage>
</organism>
<comment type="caution">
    <text evidence="1">The sequence shown here is derived from an EMBL/GenBank/DDBJ whole genome shotgun (WGS) entry which is preliminary data.</text>
</comment>
<keyword evidence="2" id="KW-1185">Reference proteome</keyword>
<dbReference type="Proteomes" id="UP000625316">
    <property type="component" value="Unassembled WGS sequence"/>
</dbReference>
<gene>
    <name evidence="1" type="ORF">IQ266_07085</name>
</gene>